<protein>
    <recommendedName>
        <fullName evidence="10">Ribonuclease</fullName>
        <ecNumber evidence="10">3.1.26.4</ecNumber>
    </recommendedName>
</protein>
<sequence>MADIFSKEKILSAENLEPHFLKHDNSKNIVLLSDVPKLCFNEPCVLGVDEAGRGPVLGPMVYGICYCPLSKAENFKALGCVDSKSLTEEKRELIFEKLCAETEYIGWAIEAISPNFICNSMLKRQKHSLNQIAQDSTVGLITKAKDSGINISEVYVDTVGMPEKYQEKLSEIFPEFKVTVAKKADAIYPVVSAASICAKVSRDRALKVWTFQEGLEATPNDFGSGYPNDPVTKAFLTKNIDPIFGYPQLVRFSWSTAGKILREHCVAVEWSDEEDEQSGASKNMNITTFFKQVGSNKRQKIKHTFFTVRNLDVLDAL</sequence>
<dbReference type="Proteomes" id="UP000502823">
    <property type="component" value="Unassembled WGS sequence"/>
</dbReference>
<dbReference type="InParanoid" id="A0A6L2PA48"/>
<dbReference type="FunFam" id="1.10.10.460:FF:000001">
    <property type="entry name" value="Ribonuclease"/>
    <property type="match status" value="1"/>
</dbReference>
<dbReference type="GO" id="GO:0046872">
    <property type="term" value="F:metal ion binding"/>
    <property type="evidence" value="ECO:0007669"/>
    <property type="project" value="UniProtKB-KW"/>
</dbReference>
<dbReference type="GO" id="GO:0032299">
    <property type="term" value="C:ribonuclease H2 complex"/>
    <property type="evidence" value="ECO:0007669"/>
    <property type="project" value="UniProtKB-ARBA"/>
</dbReference>
<comment type="similarity">
    <text evidence="3">Belongs to the RNase HII family. Eukaryotic subfamily.</text>
</comment>
<evidence type="ECO:0000256" key="5">
    <source>
        <dbReference type="ARBA" id="ARBA00022723"/>
    </source>
</evidence>
<dbReference type="SUPFAM" id="SSF53098">
    <property type="entry name" value="Ribonuclease H-like"/>
    <property type="match status" value="1"/>
</dbReference>
<dbReference type="FunFam" id="3.30.420.10:FF:000016">
    <property type="entry name" value="Ribonuclease"/>
    <property type="match status" value="1"/>
</dbReference>
<proteinExistence type="inferred from homology"/>
<name>A0A6L2PA48_COPFO</name>
<dbReference type="InterPro" id="IPR036397">
    <property type="entry name" value="RNaseH_sf"/>
</dbReference>
<feature type="binding site" evidence="9">
    <location>
        <position position="50"/>
    </location>
    <ligand>
        <name>a divalent metal cation</name>
        <dbReference type="ChEBI" id="CHEBI:60240"/>
    </ligand>
</feature>
<evidence type="ECO:0000313" key="13">
    <source>
        <dbReference type="Proteomes" id="UP000502823"/>
    </source>
</evidence>
<comment type="caution">
    <text evidence="12">The sequence shown here is derived from an EMBL/GenBank/DDBJ whole genome shotgun (WGS) entry which is preliminary data.</text>
</comment>
<keyword evidence="7 9" id="KW-0378">Hydrolase</keyword>
<evidence type="ECO:0000256" key="8">
    <source>
        <dbReference type="ARBA" id="ARBA00024981"/>
    </source>
</evidence>
<dbReference type="InterPro" id="IPR023160">
    <property type="entry name" value="RNase_HII_hlx-loop-hlx_cap_dom"/>
</dbReference>
<dbReference type="AlphaFoldDB" id="A0A6L2PA48"/>
<dbReference type="PROSITE" id="PS51975">
    <property type="entry name" value="RNASE_H_2"/>
    <property type="match status" value="1"/>
</dbReference>
<keyword evidence="5 9" id="KW-0479">Metal-binding</keyword>
<dbReference type="CDD" id="cd07181">
    <property type="entry name" value="RNase_HII_eukaryota_like"/>
    <property type="match status" value="1"/>
</dbReference>
<dbReference type="GO" id="GO:0003723">
    <property type="term" value="F:RNA binding"/>
    <property type="evidence" value="ECO:0007669"/>
    <property type="project" value="UniProtKB-UniRule"/>
</dbReference>
<dbReference type="InterPro" id="IPR001352">
    <property type="entry name" value="RNase_HII/HIII"/>
</dbReference>
<gene>
    <name evidence="12" type="ORF">Cfor_07839</name>
</gene>
<comment type="function">
    <text evidence="10">Endonuclease that specifically degrades the RNA of RNA-DNA hybrids.</text>
</comment>
<keyword evidence="4 9" id="KW-0540">Nuclease</keyword>
<dbReference type="InterPro" id="IPR012337">
    <property type="entry name" value="RNaseH-like_sf"/>
</dbReference>
<dbReference type="PANTHER" id="PTHR10954:SF7">
    <property type="entry name" value="RIBONUCLEASE H2 SUBUNIT A"/>
    <property type="match status" value="1"/>
</dbReference>
<evidence type="ECO:0000256" key="7">
    <source>
        <dbReference type="ARBA" id="ARBA00022801"/>
    </source>
</evidence>
<keyword evidence="6 9" id="KW-0255">Endonuclease</keyword>
<dbReference type="EC" id="3.1.26.4" evidence="10"/>
<dbReference type="NCBIfam" id="TIGR00729">
    <property type="entry name" value="ribonuclease HII"/>
    <property type="match status" value="1"/>
</dbReference>
<evidence type="ECO:0000313" key="12">
    <source>
        <dbReference type="EMBL" id="GFG28190.1"/>
    </source>
</evidence>
<keyword evidence="13" id="KW-1185">Reference proteome</keyword>
<dbReference type="InterPro" id="IPR004649">
    <property type="entry name" value="RNase_H2_suA"/>
</dbReference>
<dbReference type="GO" id="GO:0043137">
    <property type="term" value="P:DNA replication, removal of RNA primer"/>
    <property type="evidence" value="ECO:0007669"/>
    <property type="project" value="TreeGrafter"/>
</dbReference>
<evidence type="ECO:0000259" key="11">
    <source>
        <dbReference type="PROSITE" id="PS51975"/>
    </source>
</evidence>
<comment type="cofactor">
    <cofactor evidence="9">
        <name>Mn(2+)</name>
        <dbReference type="ChEBI" id="CHEBI:29035"/>
    </cofactor>
    <cofactor evidence="9">
        <name>Mg(2+)</name>
        <dbReference type="ChEBI" id="CHEBI:18420"/>
    </cofactor>
    <text evidence="9">Manganese or magnesium. Binds 1 divalent metal ion per monomer in the absence of substrate. May bind a second metal ion after substrate binding.</text>
</comment>
<evidence type="ECO:0000256" key="10">
    <source>
        <dbReference type="RuleBase" id="RU003515"/>
    </source>
</evidence>
<dbReference type="EMBL" id="BLKM01003281">
    <property type="protein sequence ID" value="GFG28190.1"/>
    <property type="molecule type" value="Genomic_DNA"/>
</dbReference>
<dbReference type="GO" id="GO:0006298">
    <property type="term" value="P:mismatch repair"/>
    <property type="evidence" value="ECO:0007669"/>
    <property type="project" value="TreeGrafter"/>
</dbReference>
<reference evidence="13" key="1">
    <citation type="submission" date="2020-01" db="EMBL/GenBank/DDBJ databases">
        <title>Draft genome sequence of the Termite Coptotermes fromosanus.</title>
        <authorList>
            <person name="Itakura S."/>
            <person name="Yosikawa Y."/>
            <person name="Umezawa K."/>
        </authorList>
    </citation>
    <scope>NUCLEOTIDE SEQUENCE [LARGE SCALE GENOMIC DNA]</scope>
</reference>
<dbReference type="Gene3D" id="1.10.10.460">
    <property type="entry name" value="Ribonuclease hii. Domain 2"/>
    <property type="match status" value="1"/>
</dbReference>
<comment type="catalytic activity">
    <reaction evidence="1 9 10">
        <text>Endonucleolytic cleavage to 5'-phosphomonoester.</text>
        <dbReference type="EC" id="3.1.26.4"/>
    </reaction>
</comment>
<dbReference type="PANTHER" id="PTHR10954">
    <property type="entry name" value="RIBONUCLEASE H2 SUBUNIT A"/>
    <property type="match status" value="1"/>
</dbReference>
<comment type="function">
    <text evidence="8">Catalytic subunit of RNase HII, an endonuclease that specifically degrades the RNA of RNA:DNA hybrids. Participates in DNA replication, possibly by mediating the removal of lagging-strand Okazaki fragment RNA primers during DNA replication. Mediates the excision of single ribonucleotides from DNA:RNA duplexes.</text>
</comment>
<dbReference type="InterPro" id="IPR024567">
    <property type="entry name" value="RNase_HII/HIII_dom"/>
</dbReference>
<accession>A0A6L2PA48</accession>
<evidence type="ECO:0000256" key="1">
    <source>
        <dbReference type="ARBA" id="ARBA00000077"/>
    </source>
</evidence>
<feature type="domain" description="RNase H type-2" evidence="11">
    <location>
        <begin position="43"/>
        <end position="266"/>
    </location>
</feature>
<evidence type="ECO:0000256" key="2">
    <source>
        <dbReference type="ARBA" id="ARBA00001946"/>
    </source>
</evidence>
<dbReference type="FunCoup" id="A0A6L2PA48">
    <property type="interactions" value="458"/>
</dbReference>
<dbReference type="GO" id="GO:0004523">
    <property type="term" value="F:RNA-DNA hybrid ribonuclease activity"/>
    <property type="evidence" value="ECO:0007669"/>
    <property type="project" value="UniProtKB-UniRule"/>
</dbReference>
<dbReference type="Pfam" id="PF01351">
    <property type="entry name" value="RNase_HII"/>
    <property type="match status" value="1"/>
</dbReference>
<evidence type="ECO:0000256" key="3">
    <source>
        <dbReference type="ARBA" id="ARBA00007058"/>
    </source>
</evidence>
<dbReference type="Gene3D" id="3.30.420.10">
    <property type="entry name" value="Ribonuclease H-like superfamily/Ribonuclease H"/>
    <property type="match status" value="1"/>
</dbReference>
<feature type="binding site" evidence="9">
    <location>
        <position position="157"/>
    </location>
    <ligand>
        <name>a divalent metal cation</name>
        <dbReference type="ChEBI" id="CHEBI:60240"/>
    </ligand>
</feature>
<feature type="binding site" evidence="9">
    <location>
        <position position="49"/>
    </location>
    <ligand>
        <name>a divalent metal cation</name>
        <dbReference type="ChEBI" id="CHEBI:60240"/>
    </ligand>
</feature>
<evidence type="ECO:0000256" key="9">
    <source>
        <dbReference type="PROSITE-ProRule" id="PRU01319"/>
    </source>
</evidence>
<evidence type="ECO:0000256" key="6">
    <source>
        <dbReference type="ARBA" id="ARBA00022759"/>
    </source>
</evidence>
<organism evidence="12 13">
    <name type="scientific">Coptotermes formosanus</name>
    <name type="common">Formosan subterranean termite</name>
    <dbReference type="NCBI Taxonomy" id="36987"/>
    <lineage>
        <taxon>Eukaryota</taxon>
        <taxon>Metazoa</taxon>
        <taxon>Ecdysozoa</taxon>
        <taxon>Arthropoda</taxon>
        <taxon>Hexapoda</taxon>
        <taxon>Insecta</taxon>
        <taxon>Pterygota</taxon>
        <taxon>Neoptera</taxon>
        <taxon>Polyneoptera</taxon>
        <taxon>Dictyoptera</taxon>
        <taxon>Blattodea</taxon>
        <taxon>Blattoidea</taxon>
        <taxon>Termitoidae</taxon>
        <taxon>Rhinotermitidae</taxon>
        <taxon>Coptotermes</taxon>
    </lineage>
</organism>
<dbReference type="OrthoDB" id="7462577at2759"/>
<comment type="cofactor">
    <cofactor evidence="2">
        <name>Mg(2+)</name>
        <dbReference type="ChEBI" id="CHEBI:18420"/>
    </cofactor>
</comment>
<evidence type="ECO:0000256" key="4">
    <source>
        <dbReference type="ARBA" id="ARBA00022722"/>
    </source>
</evidence>